<keyword evidence="2" id="KW-1185">Reference proteome</keyword>
<reference evidence="1" key="1">
    <citation type="submission" date="2021-10" db="EMBL/GenBank/DDBJ databases">
        <title>The diversity and Nitrogen Metabolism of Culturable Nitrate-Utilizing Bacteria Within the Oxygen Minimum Zone of the Changjiang (Yangtze River)Estuary.</title>
        <authorList>
            <person name="Zhang D."/>
            <person name="Zheng J."/>
            <person name="Liu S."/>
            <person name="He W."/>
        </authorList>
    </citation>
    <scope>NUCLEOTIDE SEQUENCE</scope>
    <source>
        <strain evidence="1">FXH-223</strain>
    </source>
</reference>
<dbReference type="RefSeq" id="WP_228235068.1">
    <property type="nucleotide sequence ID" value="NZ_JAJGNA010000037.1"/>
</dbReference>
<accession>A0A9Q3URT0</accession>
<gene>
    <name evidence="1" type="ORF">LL252_17695</name>
</gene>
<proteinExistence type="predicted"/>
<dbReference type="EMBL" id="JAJGNA010000037">
    <property type="protein sequence ID" value="MCC4310404.1"/>
    <property type="molecule type" value="Genomic_DNA"/>
</dbReference>
<name>A0A9Q3URT0_9GAMM</name>
<dbReference type="Proteomes" id="UP001108027">
    <property type="component" value="Unassembled WGS sequence"/>
</dbReference>
<evidence type="ECO:0000313" key="2">
    <source>
        <dbReference type="Proteomes" id="UP001108027"/>
    </source>
</evidence>
<dbReference type="AlphaFoldDB" id="A0A9Q3URT0"/>
<comment type="caution">
    <text evidence="1">The sequence shown here is derived from an EMBL/GenBank/DDBJ whole genome shotgun (WGS) entry which is preliminary data.</text>
</comment>
<dbReference type="InterPro" id="IPR021254">
    <property type="entry name" value="DUF2806"/>
</dbReference>
<dbReference type="Pfam" id="PF10987">
    <property type="entry name" value="DUF2806"/>
    <property type="match status" value="1"/>
</dbReference>
<protein>
    <submittedName>
        <fullName evidence="1">DUF2806 domain-containing protein</fullName>
    </submittedName>
</protein>
<evidence type="ECO:0000313" key="1">
    <source>
        <dbReference type="EMBL" id="MCC4310404.1"/>
    </source>
</evidence>
<organism evidence="1 2">
    <name type="scientific">Alloalcanivorax marinus</name>
    <dbReference type="NCBI Taxonomy" id="1177169"/>
    <lineage>
        <taxon>Bacteria</taxon>
        <taxon>Pseudomonadati</taxon>
        <taxon>Pseudomonadota</taxon>
        <taxon>Gammaproteobacteria</taxon>
        <taxon>Oceanospirillales</taxon>
        <taxon>Alcanivoracaceae</taxon>
        <taxon>Alloalcanivorax</taxon>
    </lineage>
</organism>
<sequence length="290" mass="32473">MADGNSIINLGDLAKPATVLIEKVSNAVGVLYEPRRIRKKAEAEAEAEKIKALAGIELTEIQQRGIERLVHQEARKQENIENITAQAATALPPNAKTEDLEEDWVAHFFDKCERISDKNMQSLWSSLLAGEATTPGTYSKRTIDFVASMDKKDAELFTKFCQFTWMIGDPVPLIFESSDEIYNKNGIDFSGLKHLDSIGLISFESTTGYRNIGIDRKAIILYFGLPTLLEFNKDKDNEIKLGKALFTQAGKELVNICGAQRNQEFYEYAVEKLSQQNICLSSILPDNRVS</sequence>